<evidence type="ECO:0000256" key="2">
    <source>
        <dbReference type="SAM" id="MobiDB-lite"/>
    </source>
</evidence>
<dbReference type="OrthoDB" id="10267031at2759"/>
<dbReference type="SMART" id="SM00088">
    <property type="entry name" value="PINT"/>
    <property type="match status" value="1"/>
</dbReference>
<feature type="region of interest" description="Disordered" evidence="2">
    <location>
        <begin position="57"/>
        <end position="93"/>
    </location>
</feature>
<dbReference type="EMBL" id="LK052937">
    <property type="protein sequence ID" value="CDR36387.1"/>
    <property type="molecule type" value="Genomic_DNA"/>
</dbReference>
<dbReference type="GO" id="GO:0005852">
    <property type="term" value="C:eukaryotic translation initiation factor 3 complex"/>
    <property type="evidence" value="ECO:0007669"/>
    <property type="project" value="TreeGrafter"/>
</dbReference>
<dbReference type="AlphaFoldDB" id="A0A061AFM9"/>
<dbReference type="PANTHER" id="PTHR15350:SF2">
    <property type="entry name" value="EUKARYOTIC TRANSLATION INITIATION FACTOR 3 SUBUNIT M"/>
    <property type="match status" value="1"/>
</dbReference>
<dbReference type="InterPro" id="IPR000717">
    <property type="entry name" value="PCI_dom"/>
</dbReference>
<reference evidence="4" key="1">
    <citation type="journal article" date="2014" name="Genome Announc.">
        <title>Draft genome sequence of Rhodosporidium toruloides CECT1137, an oleaginous yeast of biotechnological interest.</title>
        <authorList>
            <person name="Morin N."/>
            <person name="Calcas X."/>
            <person name="Devillers H."/>
            <person name="Durrens P."/>
            <person name="Sherman D.J."/>
            <person name="Nicaud J.-M."/>
            <person name="Neuveglise C."/>
        </authorList>
    </citation>
    <scope>NUCLEOTIDE SEQUENCE</scope>
    <source>
        <strain evidence="4">CECT1137</strain>
    </source>
</reference>
<comment type="similarity">
    <text evidence="1">Belongs to the CSN7/EIF3M family. CSN7 subfamily.</text>
</comment>
<evidence type="ECO:0000259" key="3">
    <source>
        <dbReference type="PROSITE" id="PS50250"/>
    </source>
</evidence>
<organism evidence="4">
    <name type="scientific">Rhodotorula toruloides</name>
    <name type="common">Yeast</name>
    <name type="synonym">Rhodosporidium toruloides</name>
    <dbReference type="NCBI Taxonomy" id="5286"/>
    <lineage>
        <taxon>Eukaryota</taxon>
        <taxon>Fungi</taxon>
        <taxon>Dikarya</taxon>
        <taxon>Basidiomycota</taxon>
        <taxon>Pucciniomycotina</taxon>
        <taxon>Microbotryomycetes</taxon>
        <taxon>Sporidiobolales</taxon>
        <taxon>Sporidiobolaceae</taxon>
        <taxon>Rhodotorula</taxon>
    </lineage>
</organism>
<dbReference type="InterPro" id="IPR045237">
    <property type="entry name" value="COPS7/eIF3m"/>
</dbReference>
<dbReference type="Pfam" id="PF01399">
    <property type="entry name" value="PCI"/>
    <property type="match status" value="1"/>
</dbReference>
<gene>
    <name evidence="4" type="ORF">RHTO0S_02e01464g</name>
</gene>
<dbReference type="GO" id="GO:0002183">
    <property type="term" value="P:cytoplasmic translational initiation"/>
    <property type="evidence" value="ECO:0007669"/>
    <property type="project" value="TreeGrafter"/>
</dbReference>
<evidence type="ECO:0000256" key="1">
    <source>
        <dbReference type="ARBA" id="ARBA00008482"/>
    </source>
</evidence>
<dbReference type="PANTHER" id="PTHR15350">
    <property type="entry name" value="COP9 SIGNALOSOME COMPLEX SUBUNIT 7/DENDRITIC CELL PROTEIN GA17"/>
    <property type="match status" value="1"/>
</dbReference>
<dbReference type="PROSITE" id="PS50250">
    <property type="entry name" value="PCI"/>
    <property type="match status" value="1"/>
</dbReference>
<proteinExistence type="inferred from homology"/>
<protein>
    <submittedName>
        <fullName evidence="4">RHTO0S02e01464g1_1</fullName>
    </submittedName>
</protein>
<sequence>MSTDAFTDDFTHSHGGRCFFVAVDPAFDDQVAEAATLVARSRPEADRQQFIAHLSSLAKDALPPSPQPNGDAEHDDDEPKKVQDTPETRERKRQVVAELVASVDGVRLEAQSDREFEGFANLVLSLVLGLYDAEEEQYSQLVRQLASALTLIESSSGLRANVNPSLAARYTSLATVFNSLPASATSLRLALFRSLVAFTAKNDDTSVVLPALKDSFVSWLLDEWQVESDLADEAVLEVVDTLVSKGLTNEALALLRSYLAKTKSTSDSTARLAAKLVTLSLSANDVYDFASLVPSTYPSLSASSFPSSLSSLLKTFQSPSSSSSLPSDLGSSDLDRDALETKLRLIKLAHVCADRVGQSVSYDEIAKAVGVEAGAAADEGEEVETFVIDAIRASLLQGRLSQPTQTLYITRVSPTSSSFTAEQWKTVQARLEDWKGAVERIRGSVEKGLSGAAGRKEVSVGGAEE</sequence>
<feature type="domain" description="PCI" evidence="3">
    <location>
        <begin position="246"/>
        <end position="414"/>
    </location>
</feature>
<accession>A0A061AFM9</accession>
<feature type="compositionally biased region" description="Basic and acidic residues" evidence="2">
    <location>
        <begin position="77"/>
        <end position="93"/>
    </location>
</feature>
<name>A0A061AFM9_RHOTO</name>
<evidence type="ECO:0000313" key="4">
    <source>
        <dbReference type="EMBL" id="CDR36387.1"/>
    </source>
</evidence>